<comment type="caution">
    <text evidence="3">The sequence shown here is derived from an EMBL/GenBank/DDBJ whole genome shotgun (WGS) entry which is preliminary data.</text>
</comment>
<name>A0A9D1K6J0_9FIRM</name>
<accession>A0A9D1K6J0</accession>
<evidence type="ECO:0000256" key="1">
    <source>
        <dbReference type="SAM" id="MobiDB-lite"/>
    </source>
</evidence>
<proteinExistence type="predicted"/>
<evidence type="ECO:0000313" key="4">
    <source>
        <dbReference type="Proteomes" id="UP000824140"/>
    </source>
</evidence>
<gene>
    <name evidence="3" type="ORF">IAA84_02835</name>
</gene>
<dbReference type="Pfam" id="PF06541">
    <property type="entry name" value="ABC_trans_CmpB"/>
    <property type="match status" value="1"/>
</dbReference>
<feature type="transmembrane region" description="Helical" evidence="2">
    <location>
        <begin position="110"/>
        <end position="129"/>
    </location>
</feature>
<reference evidence="3" key="2">
    <citation type="journal article" date="2021" name="PeerJ">
        <title>Extensive microbial diversity within the chicken gut microbiome revealed by metagenomics and culture.</title>
        <authorList>
            <person name="Gilroy R."/>
            <person name="Ravi A."/>
            <person name="Getino M."/>
            <person name="Pursley I."/>
            <person name="Horton D.L."/>
            <person name="Alikhan N.F."/>
            <person name="Baker D."/>
            <person name="Gharbi K."/>
            <person name="Hall N."/>
            <person name="Watson M."/>
            <person name="Adriaenssens E.M."/>
            <person name="Foster-Nyarko E."/>
            <person name="Jarju S."/>
            <person name="Secka A."/>
            <person name="Antonio M."/>
            <person name="Oren A."/>
            <person name="Chaudhuri R.R."/>
            <person name="La Ragione R."/>
            <person name="Hildebrand F."/>
            <person name="Pallen M.J."/>
        </authorList>
    </citation>
    <scope>NUCLEOTIDE SEQUENCE</scope>
    <source>
        <strain evidence="3">13766</strain>
    </source>
</reference>
<organism evidence="3 4">
    <name type="scientific">Candidatus Alectryocaccomicrobium excrementavium</name>
    <dbReference type="NCBI Taxonomy" id="2840668"/>
    <lineage>
        <taxon>Bacteria</taxon>
        <taxon>Bacillati</taxon>
        <taxon>Bacillota</taxon>
        <taxon>Clostridia</taxon>
        <taxon>Candidatus Alectryocaccomicrobium</taxon>
    </lineage>
</organism>
<reference evidence="3" key="1">
    <citation type="submission" date="2020-10" db="EMBL/GenBank/DDBJ databases">
        <authorList>
            <person name="Gilroy R."/>
        </authorList>
    </citation>
    <scope>NUCLEOTIDE SEQUENCE</scope>
    <source>
        <strain evidence="3">13766</strain>
    </source>
</reference>
<feature type="transmembrane region" description="Helical" evidence="2">
    <location>
        <begin position="38"/>
        <end position="60"/>
    </location>
</feature>
<evidence type="ECO:0000313" key="3">
    <source>
        <dbReference type="EMBL" id="HIS91933.1"/>
    </source>
</evidence>
<feature type="transmembrane region" description="Helical" evidence="2">
    <location>
        <begin position="144"/>
        <end position="168"/>
    </location>
</feature>
<dbReference type="EMBL" id="DVJN01000057">
    <property type="protein sequence ID" value="HIS91933.1"/>
    <property type="molecule type" value="Genomic_DNA"/>
</dbReference>
<feature type="transmembrane region" description="Helical" evidence="2">
    <location>
        <begin position="66"/>
        <end position="89"/>
    </location>
</feature>
<dbReference type="Proteomes" id="UP000824140">
    <property type="component" value="Unassembled WGS sequence"/>
</dbReference>
<keyword evidence="2" id="KW-1133">Transmembrane helix</keyword>
<feature type="compositionally biased region" description="Basic and acidic residues" evidence="1">
    <location>
        <begin position="236"/>
        <end position="250"/>
    </location>
</feature>
<dbReference type="AlphaFoldDB" id="A0A9D1K6J0"/>
<keyword evidence="2" id="KW-0472">Membrane</keyword>
<dbReference type="InterPro" id="IPR010540">
    <property type="entry name" value="CmpB_TMEM229"/>
</dbReference>
<evidence type="ECO:0000256" key="2">
    <source>
        <dbReference type="SAM" id="Phobius"/>
    </source>
</evidence>
<feature type="region of interest" description="Disordered" evidence="1">
    <location>
        <begin position="230"/>
        <end position="250"/>
    </location>
</feature>
<protein>
    <submittedName>
        <fullName evidence="3">ABC transporter permease</fullName>
    </submittedName>
</protein>
<feature type="transmembrane region" description="Helical" evidence="2">
    <location>
        <begin position="6"/>
        <end position="26"/>
    </location>
</feature>
<sequence>MLNVWETWFLYLVIYSFIGWAYESTVCSVAERKLVNRGFLNGPVCPIYGVGAVTVIALLNPLKDNILALFFSSATLTTALEYVTSWLMETLLHARWWDYSNRLLNLHGRVCLKGFVVFGALSVLMLRFVHPLVEGLVTHLPAPALHPICLTLLIILLADIFVTLKAVLHLPERLRQLKLALDARLPDIRWPDGFQLKRLMNAFPHLTFPRYPEQWKALLRHYGRRISLPARRRGAKKDGPGEAEPAKKED</sequence>
<keyword evidence="2" id="KW-0812">Transmembrane</keyword>